<comment type="subcellular location">
    <subcellularLocation>
        <location evidence="1">Secreted</location>
    </subcellularLocation>
</comment>
<dbReference type="Pfam" id="PF14704">
    <property type="entry name" value="DERM"/>
    <property type="match status" value="1"/>
</dbReference>
<comment type="similarity">
    <text evidence="2">Belongs to the dermatopontin family.</text>
</comment>
<dbReference type="OrthoDB" id="5975249at2759"/>
<dbReference type="AlphaFoldDB" id="A0A8K0EPR0"/>
<dbReference type="Proteomes" id="UP000838412">
    <property type="component" value="Chromosome 3"/>
</dbReference>
<evidence type="ECO:0000313" key="7">
    <source>
        <dbReference type="Proteomes" id="UP000838412"/>
    </source>
</evidence>
<protein>
    <submittedName>
        <fullName evidence="6">DPT protein</fullName>
    </submittedName>
</protein>
<name>A0A8K0EPR0_BRALA</name>
<dbReference type="GO" id="GO:0005615">
    <property type="term" value="C:extracellular space"/>
    <property type="evidence" value="ECO:0007669"/>
    <property type="project" value="TreeGrafter"/>
</dbReference>
<sequence length="203" mass="23336">MASARAWIVTAVLLVCLLAGPSDGWFRRRRRRSPPPPCPSYTSALPGAINSWDQTFTFECPGGQVVSNIRSAHYSTAEDRVWRFERKSVPGVSSFPEHFWTPWVNDFDGVMDFTCPFNSLVTGFKSEHSNSQEDRRWKVQCSKTAGMVTYNHALTPYQNDWDAAMDYTTAQDYYLRGIHGYQSDHHGDRRYRFDICKLRMDGC</sequence>
<dbReference type="InterPro" id="IPR026645">
    <property type="entry name" value="Dermatopontin"/>
</dbReference>
<keyword evidence="5" id="KW-0732">Signal</keyword>
<gene>
    <name evidence="6" type="primary">DPT</name>
    <name evidence="6" type="ORF">BLAG_LOCUS14804</name>
</gene>
<dbReference type="PANTHER" id="PTHR15040">
    <property type="entry name" value="DERMATOPONTIN-RELATED"/>
    <property type="match status" value="1"/>
</dbReference>
<feature type="signal peptide" evidence="5">
    <location>
        <begin position="1"/>
        <end position="24"/>
    </location>
</feature>
<accession>A0A8K0EPR0</accession>
<evidence type="ECO:0000313" key="6">
    <source>
        <dbReference type="EMBL" id="CAH1256526.1"/>
    </source>
</evidence>
<evidence type="ECO:0000256" key="1">
    <source>
        <dbReference type="ARBA" id="ARBA00004613"/>
    </source>
</evidence>
<evidence type="ECO:0000256" key="5">
    <source>
        <dbReference type="SAM" id="SignalP"/>
    </source>
</evidence>
<proteinExistence type="inferred from homology"/>
<organism evidence="6 7">
    <name type="scientific">Branchiostoma lanceolatum</name>
    <name type="common">Common lancelet</name>
    <name type="synonym">Amphioxus lanceolatum</name>
    <dbReference type="NCBI Taxonomy" id="7740"/>
    <lineage>
        <taxon>Eukaryota</taxon>
        <taxon>Metazoa</taxon>
        <taxon>Chordata</taxon>
        <taxon>Cephalochordata</taxon>
        <taxon>Leptocardii</taxon>
        <taxon>Amphioxiformes</taxon>
        <taxon>Branchiostomatidae</taxon>
        <taxon>Branchiostoma</taxon>
    </lineage>
</organism>
<dbReference type="GO" id="GO:0030199">
    <property type="term" value="P:collagen fibril organization"/>
    <property type="evidence" value="ECO:0007669"/>
    <property type="project" value="TreeGrafter"/>
</dbReference>
<dbReference type="EMBL" id="OV696688">
    <property type="protein sequence ID" value="CAH1256526.1"/>
    <property type="molecule type" value="Genomic_DNA"/>
</dbReference>
<dbReference type="GO" id="GO:0031012">
    <property type="term" value="C:extracellular matrix"/>
    <property type="evidence" value="ECO:0007669"/>
    <property type="project" value="TreeGrafter"/>
</dbReference>
<evidence type="ECO:0000256" key="3">
    <source>
        <dbReference type="ARBA" id="ARBA00022525"/>
    </source>
</evidence>
<dbReference type="PANTHER" id="PTHR15040:SF1">
    <property type="entry name" value="DERMATOPONTIN-LIKE ISOFORM X1"/>
    <property type="match status" value="1"/>
</dbReference>
<keyword evidence="4" id="KW-1015">Disulfide bond</keyword>
<keyword evidence="3" id="KW-0964">Secreted</keyword>
<evidence type="ECO:0000256" key="2">
    <source>
        <dbReference type="ARBA" id="ARBA00008712"/>
    </source>
</evidence>
<feature type="chain" id="PRO_5035478804" evidence="5">
    <location>
        <begin position="25"/>
        <end position="203"/>
    </location>
</feature>
<reference evidence="6" key="1">
    <citation type="submission" date="2022-01" db="EMBL/GenBank/DDBJ databases">
        <authorList>
            <person name="Braso-Vives M."/>
        </authorList>
    </citation>
    <scope>NUCLEOTIDE SEQUENCE</scope>
</reference>
<evidence type="ECO:0000256" key="4">
    <source>
        <dbReference type="ARBA" id="ARBA00023157"/>
    </source>
</evidence>
<keyword evidence="7" id="KW-1185">Reference proteome</keyword>